<gene>
    <name evidence="1" type="ORF">C1634_006510</name>
</gene>
<sequence>MGIVEHQKAYNMKIKLSYLFIILYTLVSGQGKSIINDLEFSNYSGHPKKVTEIITFSPQNINKSISYFDKEGFLTKIERYNSTTIEFPDKRLISDFLIYDSKDKAKRHFKSINPGNKKIETTGYFEKISDSLYKRVSNAADHKMSLTKLFYFDKNNRLIKTEETGNFYETPINNTILYTYTNAIKSEMLLEDAIQQKKSQLIYKNVKLDANSNSIYEELVDDKGIVQQKIERAFEYY</sequence>
<dbReference type="EMBL" id="PPEG02000002">
    <property type="protein sequence ID" value="PWN64244.1"/>
    <property type="molecule type" value="Genomic_DNA"/>
</dbReference>
<accession>A0A316WS05</accession>
<name>A0A316WS05_9FLAO</name>
<dbReference type="AlphaFoldDB" id="A0A316WS05"/>
<organism evidence="1 2">
    <name type="scientific">Chryseobacterium viscerum</name>
    <dbReference type="NCBI Taxonomy" id="1037377"/>
    <lineage>
        <taxon>Bacteria</taxon>
        <taxon>Pseudomonadati</taxon>
        <taxon>Bacteroidota</taxon>
        <taxon>Flavobacteriia</taxon>
        <taxon>Flavobacteriales</taxon>
        <taxon>Weeksellaceae</taxon>
        <taxon>Chryseobacterium group</taxon>
        <taxon>Chryseobacterium</taxon>
    </lineage>
</organism>
<protein>
    <submittedName>
        <fullName evidence="1">Uncharacterized protein</fullName>
    </submittedName>
</protein>
<evidence type="ECO:0000313" key="1">
    <source>
        <dbReference type="EMBL" id="PWN64244.1"/>
    </source>
</evidence>
<comment type="caution">
    <text evidence="1">The sequence shown here is derived from an EMBL/GenBank/DDBJ whole genome shotgun (WGS) entry which is preliminary data.</text>
</comment>
<evidence type="ECO:0000313" key="2">
    <source>
        <dbReference type="Proteomes" id="UP000236413"/>
    </source>
</evidence>
<proteinExistence type="predicted"/>
<dbReference type="Proteomes" id="UP000236413">
    <property type="component" value="Unassembled WGS sequence"/>
</dbReference>
<reference evidence="1 2" key="1">
    <citation type="submission" date="2018-04" db="EMBL/GenBank/DDBJ databases">
        <title>Chryseobacterium oncorhynchi 701B-08T from rainbow trout, and Chryseobacterium viscerum 687B-08T from diseased fish.</title>
        <authorList>
            <person name="Jeong J.-J."/>
            <person name="Lee Y.J."/>
            <person name="Pathiraja D."/>
            <person name="Park B."/>
            <person name="Choi I.-G."/>
            <person name="Kim K.D."/>
        </authorList>
    </citation>
    <scope>NUCLEOTIDE SEQUENCE [LARGE SCALE GENOMIC DNA]</scope>
    <source>
        <strain evidence="1 2">687B-08</strain>
    </source>
</reference>